<evidence type="ECO:0000313" key="3">
    <source>
        <dbReference type="Proteomes" id="UP000011115"/>
    </source>
</evidence>
<accession>M1AG62</accession>
<sequence>MHIKFLTAAITLPELKKPDAGEDMAEEVQRMLQELQQLHSFLDMSNLEVAKAEQLLKSLLSRKPKIEALLNQCIVPTEKEKGNTVCVDDEKIVLPSVAATDSESSNKATERKQPQPPQPKGKGKFNNSKKGKGKGKGKGKKK</sequence>
<name>M1AG62_SOLTU</name>
<dbReference type="InParanoid" id="M1AG62"/>
<dbReference type="STRING" id="4113.M1AG62"/>
<proteinExistence type="predicted"/>
<evidence type="ECO:0000313" key="2">
    <source>
        <dbReference type="EnsemblPlants" id="PGSC0003DMT400022092"/>
    </source>
</evidence>
<feature type="compositionally biased region" description="Basic residues" evidence="1">
    <location>
        <begin position="121"/>
        <end position="142"/>
    </location>
</feature>
<protein>
    <submittedName>
        <fullName evidence="2">Uncharacterized protein</fullName>
    </submittedName>
</protein>
<dbReference type="EnsemblPlants" id="PGSC0003DMT400022092">
    <property type="protein sequence ID" value="PGSC0003DMT400022092"/>
    <property type="gene ID" value="PGSC0003DMG402008570"/>
</dbReference>
<dbReference type="Proteomes" id="UP000011115">
    <property type="component" value="Unassembled WGS sequence"/>
</dbReference>
<feature type="region of interest" description="Disordered" evidence="1">
    <location>
        <begin position="96"/>
        <end position="142"/>
    </location>
</feature>
<keyword evidence="3" id="KW-1185">Reference proteome</keyword>
<dbReference type="AlphaFoldDB" id="M1AG62"/>
<reference evidence="3" key="1">
    <citation type="journal article" date="2011" name="Nature">
        <title>Genome sequence and analysis of the tuber crop potato.</title>
        <authorList>
            <consortium name="The Potato Genome Sequencing Consortium"/>
        </authorList>
    </citation>
    <scope>NUCLEOTIDE SEQUENCE [LARGE SCALE GENOMIC DNA]</scope>
    <source>
        <strain evidence="3">cv. DM1-3 516 R44</strain>
    </source>
</reference>
<dbReference type="PaxDb" id="4113-PGSC0003DMT400022092"/>
<evidence type="ECO:0000256" key="1">
    <source>
        <dbReference type="SAM" id="MobiDB-lite"/>
    </source>
</evidence>
<organism evidence="2 3">
    <name type="scientific">Solanum tuberosum</name>
    <name type="common">Potato</name>
    <dbReference type="NCBI Taxonomy" id="4113"/>
    <lineage>
        <taxon>Eukaryota</taxon>
        <taxon>Viridiplantae</taxon>
        <taxon>Streptophyta</taxon>
        <taxon>Embryophyta</taxon>
        <taxon>Tracheophyta</taxon>
        <taxon>Spermatophyta</taxon>
        <taxon>Magnoliopsida</taxon>
        <taxon>eudicotyledons</taxon>
        <taxon>Gunneridae</taxon>
        <taxon>Pentapetalae</taxon>
        <taxon>asterids</taxon>
        <taxon>lamiids</taxon>
        <taxon>Solanales</taxon>
        <taxon>Solanaceae</taxon>
        <taxon>Solanoideae</taxon>
        <taxon>Solaneae</taxon>
        <taxon>Solanum</taxon>
    </lineage>
</organism>
<reference evidence="2" key="2">
    <citation type="submission" date="2015-06" db="UniProtKB">
        <authorList>
            <consortium name="EnsemblPlants"/>
        </authorList>
    </citation>
    <scope>IDENTIFICATION</scope>
    <source>
        <strain evidence="2">DM1-3 516 R44</strain>
    </source>
</reference>
<dbReference type="HOGENOM" id="CLU_1819260_0_0_1"/>
<dbReference type="Gramene" id="PGSC0003DMT400022092">
    <property type="protein sequence ID" value="PGSC0003DMT400022092"/>
    <property type="gene ID" value="PGSC0003DMG402008570"/>
</dbReference>
<dbReference type="OMA" id="KMEMTSA"/>